<evidence type="ECO:0000256" key="9">
    <source>
        <dbReference type="RuleBase" id="RU369094"/>
    </source>
</evidence>
<dbReference type="AlphaFoldDB" id="A0A3S4NUY7"/>
<organism evidence="12 13">
    <name type="scientific">Cinnamomum micranthum f. kanehirae</name>
    <dbReference type="NCBI Taxonomy" id="337451"/>
    <lineage>
        <taxon>Eukaryota</taxon>
        <taxon>Viridiplantae</taxon>
        <taxon>Streptophyta</taxon>
        <taxon>Embryophyta</taxon>
        <taxon>Tracheophyta</taxon>
        <taxon>Spermatophyta</taxon>
        <taxon>Magnoliopsida</taxon>
        <taxon>Magnoliidae</taxon>
        <taxon>Laurales</taxon>
        <taxon>Lauraceae</taxon>
        <taxon>Cinnamomum</taxon>
    </lineage>
</organism>
<keyword evidence="6 9" id="KW-0804">Transcription</keyword>
<keyword evidence="3 9" id="KW-0862">Zinc</keyword>
<dbReference type="PROSITE" id="PS50884">
    <property type="entry name" value="ZF_DOF_2"/>
    <property type="match status" value="1"/>
</dbReference>
<reference evidence="12 13" key="1">
    <citation type="journal article" date="2019" name="Nat. Plants">
        <title>Stout camphor tree genome fills gaps in understanding of flowering plant genome evolution.</title>
        <authorList>
            <person name="Chaw S.M."/>
            <person name="Liu Y.C."/>
            <person name="Wu Y.W."/>
            <person name="Wang H.Y."/>
            <person name="Lin C.I."/>
            <person name="Wu C.S."/>
            <person name="Ke H.M."/>
            <person name="Chang L.Y."/>
            <person name="Hsu C.Y."/>
            <person name="Yang H.T."/>
            <person name="Sudianto E."/>
            <person name="Hsu M.H."/>
            <person name="Wu K.P."/>
            <person name="Wang L.N."/>
            <person name="Leebens-Mack J.H."/>
            <person name="Tsai I.J."/>
        </authorList>
    </citation>
    <scope>NUCLEOTIDE SEQUENCE [LARGE SCALE GENOMIC DNA]</scope>
    <source>
        <strain evidence="13">cv. Chaw 1501</strain>
        <tissue evidence="12">Young leaves</tissue>
    </source>
</reference>
<evidence type="ECO:0000256" key="2">
    <source>
        <dbReference type="ARBA" id="ARBA00022771"/>
    </source>
</evidence>
<evidence type="ECO:0000256" key="3">
    <source>
        <dbReference type="ARBA" id="ARBA00022833"/>
    </source>
</evidence>
<evidence type="ECO:0000256" key="4">
    <source>
        <dbReference type="ARBA" id="ARBA00023015"/>
    </source>
</evidence>
<evidence type="ECO:0000256" key="5">
    <source>
        <dbReference type="ARBA" id="ARBA00023125"/>
    </source>
</evidence>
<dbReference type="GO" id="GO:0008270">
    <property type="term" value="F:zinc ion binding"/>
    <property type="evidence" value="ECO:0007669"/>
    <property type="project" value="UniProtKB-KW"/>
</dbReference>
<dbReference type="GO" id="GO:0003700">
    <property type="term" value="F:DNA-binding transcription factor activity"/>
    <property type="evidence" value="ECO:0007669"/>
    <property type="project" value="UniProtKB-UniRule"/>
</dbReference>
<feature type="region of interest" description="Disordered" evidence="10">
    <location>
        <begin position="107"/>
        <end position="128"/>
    </location>
</feature>
<comment type="caution">
    <text evidence="12">The sequence shown here is derived from an EMBL/GenBank/DDBJ whole genome shotgun (WGS) entry which is preliminary data.</text>
</comment>
<dbReference type="Proteomes" id="UP000283530">
    <property type="component" value="Unassembled WGS sequence"/>
</dbReference>
<dbReference type="InterPro" id="IPR045174">
    <property type="entry name" value="Dof"/>
</dbReference>
<feature type="domain" description="Dof-type" evidence="11">
    <location>
        <begin position="57"/>
        <end position="111"/>
    </location>
</feature>
<evidence type="ECO:0000256" key="7">
    <source>
        <dbReference type="ARBA" id="ARBA00023242"/>
    </source>
</evidence>
<protein>
    <recommendedName>
        <fullName evidence="9">Dof zinc finger protein</fullName>
    </recommendedName>
</protein>
<evidence type="ECO:0000256" key="10">
    <source>
        <dbReference type="SAM" id="MobiDB-lite"/>
    </source>
</evidence>
<comment type="subcellular location">
    <subcellularLocation>
        <location evidence="8 9">Nucleus</location>
    </subcellularLocation>
</comment>
<dbReference type="STRING" id="337451.A0A3S4NUY7"/>
<dbReference type="GO" id="GO:0003677">
    <property type="term" value="F:DNA binding"/>
    <property type="evidence" value="ECO:0007669"/>
    <property type="project" value="UniProtKB-UniRule"/>
</dbReference>
<evidence type="ECO:0000313" key="13">
    <source>
        <dbReference type="Proteomes" id="UP000283530"/>
    </source>
</evidence>
<evidence type="ECO:0000313" key="12">
    <source>
        <dbReference type="EMBL" id="RWR81974.1"/>
    </source>
</evidence>
<dbReference type="PROSITE" id="PS01361">
    <property type="entry name" value="ZF_DOF_1"/>
    <property type="match status" value="1"/>
</dbReference>
<keyword evidence="13" id="KW-1185">Reference proteome</keyword>
<accession>A0A3S4NUY7</accession>
<name>A0A3S4NUY7_9MAGN</name>
<dbReference type="Pfam" id="PF02701">
    <property type="entry name" value="Zn_ribbon_Dof"/>
    <property type="match status" value="1"/>
</dbReference>
<sequence length="310" mass="33641">MGLTSLQVCMDTSDWLQGPVDEERKVVDSTSSSSGEMITGPRPMVERRLRPQQDQAVNCPRCDSTHTKFCYYNNYSLSQPRYFCKTCRRYWTKGGSLRNVPVGGGCRKNKKVAPRKSSDRPSPNLIIDSSSRDVTDLHLSSAAQLSHLNTLLGNPGNNNFMDCKYDTIAGIGNPRNGDFMETKFEAILGNSGNYAFMGVGDPGPVVGLDDVSQGLGSSNLLGLNSPLGYSMDGTHGTYIYTGERLLLPFGGNEDPNAIGMEPDNKMLALEWQEQSCPEVGKDSIGYMMNGLGSWSGAMNGYGSSTANPLL</sequence>
<dbReference type="PANTHER" id="PTHR31992:SF159">
    <property type="entry name" value="DOF ZINC FINGER PROTEIN"/>
    <property type="match status" value="1"/>
</dbReference>
<evidence type="ECO:0000256" key="1">
    <source>
        <dbReference type="ARBA" id="ARBA00022723"/>
    </source>
</evidence>
<dbReference type="GO" id="GO:0005634">
    <property type="term" value="C:nucleus"/>
    <property type="evidence" value="ECO:0007669"/>
    <property type="project" value="UniProtKB-SubCell"/>
</dbReference>
<dbReference type="InterPro" id="IPR003851">
    <property type="entry name" value="Znf_Dof"/>
</dbReference>
<comment type="function">
    <text evidence="9">Transcription factor that binds specifically to a 5'-AA[AG]G-3' consensus core sequence.</text>
</comment>
<gene>
    <name evidence="12" type="ORF">CKAN_01068000</name>
</gene>
<evidence type="ECO:0000256" key="6">
    <source>
        <dbReference type="ARBA" id="ARBA00023163"/>
    </source>
</evidence>
<keyword evidence="5 8" id="KW-0238">DNA-binding</keyword>
<keyword evidence="7 8" id="KW-0539">Nucleus</keyword>
<keyword evidence="4 9" id="KW-0805">Transcription regulation</keyword>
<evidence type="ECO:0000259" key="11">
    <source>
        <dbReference type="PROSITE" id="PS50884"/>
    </source>
</evidence>
<dbReference type="EMBL" id="QPKB01000004">
    <property type="protein sequence ID" value="RWR81974.1"/>
    <property type="molecule type" value="Genomic_DNA"/>
</dbReference>
<keyword evidence="1 9" id="KW-0479">Metal-binding</keyword>
<evidence type="ECO:0000256" key="8">
    <source>
        <dbReference type="PROSITE-ProRule" id="PRU00071"/>
    </source>
</evidence>
<keyword evidence="2 8" id="KW-0863">Zinc-finger</keyword>
<dbReference type="OrthoDB" id="1927254at2759"/>
<proteinExistence type="predicted"/>
<dbReference type="PANTHER" id="PTHR31992">
    <property type="entry name" value="DOF ZINC FINGER PROTEIN DOF1.4-RELATED"/>
    <property type="match status" value="1"/>
</dbReference>